<dbReference type="AlphaFoldDB" id="A0A3N4J8M7"/>
<proteinExistence type="predicted"/>
<name>A0A3N4J8M7_9PEZI</name>
<reference evidence="2 3" key="1">
    <citation type="journal article" date="2018" name="Nat. Ecol. Evol.">
        <title>Pezizomycetes genomes reveal the molecular basis of ectomycorrhizal truffle lifestyle.</title>
        <authorList>
            <person name="Murat C."/>
            <person name="Payen T."/>
            <person name="Noel B."/>
            <person name="Kuo A."/>
            <person name="Morin E."/>
            <person name="Chen J."/>
            <person name="Kohler A."/>
            <person name="Krizsan K."/>
            <person name="Balestrini R."/>
            <person name="Da Silva C."/>
            <person name="Montanini B."/>
            <person name="Hainaut M."/>
            <person name="Levati E."/>
            <person name="Barry K.W."/>
            <person name="Belfiori B."/>
            <person name="Cichocki N."/>
            <person name="Clum A."/>
            <person name="Dockter R.B."/>
            <person name="Fauchery L."/>
            <person name="Guy J."/>
            <person name="Iotti M."/>
            <person name="Le Tacon F."/>
            <person name="Lindquist E.A."/>
            <person name="Lipzen A."/>
            <person name="Malagnac F."/>
            <person name="Mello A."/>
            <person name="Molinier V."/>
            <person name="Miyauchi S."/>
            <person name="Poulain J."/>
            <person name="Riccioni C."/>
            <person name="Rubini A."/>
            <person name="Sitrit Y."/>
            <person name="Splivallo R."/>
            <person name="Traeger S."/>
            <person name="Wang M."/>
            <person name="Zifcakova L."/>
            <person name="Wipf D."/>
            <person name="Zambonelli A."/>
            <person name="Paolocci F."/>
            <person name="Nowrousian M."/>
            <person name="Ottonello S."/>
            <person name="Baldrian P."/>
            <person name="Spatafora J.W."/>
            <person name="Henrissat B."/>
            <person name="Nagy L.G."/>
            <person name="Aury J.M."/>
            <person name="Wincker P."/>
            <person name="Grigoriev I.V."/>
            <person name="Bonfante P."/>
            <person name="Martin F.M."/>
        </authorList>
    </citation>
    <scope>NUCLEOTIDE SEQUENCE [LARGE SCALE GENOMIC DNA]</scope>
    <source>
        <strain evidence="2 3">120613-1</strain>
    </source>
</reference>
<feature type="transmembrane region" description="Helical" evidence="1">
    <location>
        <begin position="56"/>
        <end position="76"/>
    </location>
</feature>
<gene>
    <name evidence="2" type="ORF">L873DRAFT_1409637</name>
</gene>
<dbReference type="Proteomes" id="UP000276215">
    <property type="component" value="Unassembled WGS sequence"/>
</dbReference>
<sequence length="133" mass="14657">MGSVCTDVKREAIFPGLDLCRKGGLHIRSLGLGVSEDLLGWTVGVYSLTRGEWPTAYISIGSLAAYSSLFLFSLIWKSWGITPPQEKLVGDYGWATKTCEIFACACCVIWETTSNQSNQKQETPFQALLERGK</sequence>
<evidence type="ECO:0000313" key="2">
    <source>
        <dbReference type="EMBL" id="RPA94545.1"/>
    </source>
</evidence>
<dbReference type="EMBL" id="ML120435">
    <property type="protein sequence ID" value="RPA94545.1"/>
    <property type="molecule type" value="Genomic_DNA"/>
</dbReference>
<evidence type="ECO:0000256" key="1">
    <source>
        <dbReference type="SAM" id="Phobius"/>
    </source>
</evidence>
<keyword evidence="1" id="KW-0472">Membrane</keyword>
<evidence type="ECO:0000313" key="3">
    <source>
        <dbReference type="Proteomes" id="UP000276215"/>
    </source>
</evidence>
<keyword evidence="1" id="KW-0812">Transmembrane</keyword>
<organism evidence="2 3">
    <name type="scientific">Choiromyces venosus 120613-1</name>
    <dbReference type="NCBI Taxonomy" id="1336337"/>
    <lineage>
        <taxon>Eukaryota</taxon>
        <taxon>Fungi</taxon>
        <taxon>Dikarya</taxon>
        <taxon>Ascomycota</taxon>
        <taxon>Pezizomycotina</taxon>
        <taxon>Pezizomycetes</taxon>
        <taxon>Pezizales</taxon>
        <taxon>Tuberaceae</taxon>
        <taxon>Choiromyces</taxon>
    </lineage>
</organism>
<keyword evidence="3" id="KW-1185">Reference proteome</keyword>
<keyword evidence="1" id="KW-1133">Transmembrane helix</keyword>
<protein>
    <submittedName>
        <fullName evidence="2">Uncharacterized protein</fullName>
    </submittedName>
</protein>
<accession>A0A3N4J8M7</accession>